<reference evidence="2 3" key="1">
    <citation type="journal article" date="2017" name="ISME J.">
        <title>Energy and carbon metabolisms in a deep terrestrial subsurface fluid microbial community.</title>
        <authorList>
            <person name="Momper L."/>
            <person name="Jungbluth S.P."/>
            <person name="Lee M.D."/>
            <person name="Amend J.P."/>
        </authorList>
    </citation>
    <scope>NUCLEOTIDE SEQUENCE [LARGE SCALE GENOMIC DNA]</scope>
    <source>
        <strain evidence="2">SURF_26</strain>
    </source>
</reference>
<dbReference type="AlphaFoldDB" id="A0A3A4QWP6"/>
<gene>
    <name evidence="2" type="ORF">C4541_11900</name>
</gene>
<comment type="caution">
    <text evidence="2">The sequence shown here is derived from an EMBL/GenBank/DDBJ whole genome shotgun (WGS) entry which is preliminary data.</text>
</comment>
<protein>
    <submittedName>
        <fullName evidence="2">Uncharacterized protein</fullName>
    </submittedName>
</protein>
<dbReference type="EMBL" id="QZJZ01000092">
    <property type="protein sequence ID" value="RJP56703.1"/>
    <property type="molecule type" value="Genomic_DNA"/>
</dbReference>
<proteinExistence type="predicted"/>
<evidence type="ECO:0000313" key="3">
    <source>
        <dbReference type="Proteomes" id="UP000266426"/>
    </source>
</evidence>
<organism evidence="2 3">
    <name type="scientific">Candidatus Auribacter fodinae</name>
    <dbReference type="NCBI Taxonomy" id="2093366"/>
    <lineage>
        <taxon>Bacteria</taxon>
        <taxon>Pseudomonadati</taxon>
        <taxon>Candidatus Auribacterota</taxon>
        <taxon>Candidatus Auribacteria</taxon>
        <taxon>Candidatus Auribacterales</taxon>
        <taxon>Candidatus Auribacteraceae</taxon>
        <taxon>Candidatus Auribacter</taxon>
    </lineage>
</organism>
<keyword evidence="1" id="KW-0472">Membrane</keyword>
<keyword evidence="1" id="KW-0812">Transmembrane</keyword>
<dbReference type="Proteomes" id="UP000266426">
    <property type="component" value="Unassembled WGS sequence"/>
</dbReference>
<sequence length="255" mass="29477">MDIAKFLKEWKNNLILLCILAVLLIGIVYLAITAVGMWNERRKSFNNMISVREQYNSFMLKNKEVASNKLISEYQAHAEELKKYYNDIFKIMSSQKKNVAEVSALEYKQQLLNQQRQIREMAEERGVYIPADLGFREYMGEKIPPDTAIPLLSLQLEIITSLINDLFESGVTRIEAISRKKSESDSLLKTKLPFSITIKTDMKGLISFLDILQSKSEIYIVESINIDTIPLDKFRQENNLGHLLEVNMTLKYVEL</sequence>
<keyword evidence="1" id="KW-1133">Transmembrane helix</keyword>
<name>A0A3A4QWP6_9BACT</name>
<evidence type="ECO:0000313" key="2">
    <source>
        <dbReference type="EMBL" id="RJP56703.1"/>
    </source>
</evidence>
<feature type="transmembrane region" description="Helical" evidence="1">
    <location>
        <begin position="14"/>
        <end position="38"/>
    </location>
</feature>
<accession>A0A3A4QWP6</accession>
<evidence type="ECO:0000256" key="1">
    <source>
        <dbReference type="SAM" id="Phobius"/>
    </source>
</evidence>